<proteinExistence type="predicted"/>
<organism evidence="2 3">
    <name type="scientific">Camelimonas fluminis</name>
    <dbReference type="NCBI Taxonomy" id="1576911"/>
    <lineage>
        <taxon>Bacteria</taxon>
        <taxon>Pseudomonadati</taxon>
        <taxon>Pseudomonadota</taxon>
        <taxon>Alphaproteobacteria</taxon>
        <taxon>Hyphomicrobiales</taxon>
        <taxon>Chelatococcaceae</taxon>
        <taxon>Camelimonas</taxon>
    </lineage>
</organism>
<keyword evidence="1" id="KW-0472">Membrane</keyword>
<reference evidence="3" key="1">
    <citation type="journal article" date="2019" name="Int. J. Syst. Evol. Microbiol.">
        <title>The Global Catalogue of Microorganisms (GCM) 10K type strain sequencing project: providing services to taxonomists for standard genome sequencing and annotation.</title>
        <authorList>
            <consortium name="The Broad Institute Genomics Platform"/>
            <consortium name="The Broad Institute Genome Sequencing Center for Infectious Disease"/>
            <person name="Wu L."/>
            <person name="Ma J."/>
        </authorList>
    </citation>
    <scope>NUCLEOTIDE SEQUENCE [LARGE SCALE GENOMIC DNA]</scope>
    <source>
        <strain evidence="3">KCTC 42282</strain>
    </source>
</reference>
<accession>A0ABV7UIS9</accession>
<name>A0ABV7UIS9_9HYPH</name>
<dbReference type="Proteomes" id="UP001595704">
    <property type="component" value="Unassembled WGS sequence"/>
</dbReference>
<gene>
    <name evidence="2" type="ORF">ACFONL_13995</name>
</gene>
<keyword evidence="1" id="KW-0812">Transmembrane</keyword>
<protein>
    <submittedName>
        <fullName evidence="2">DUF2065 family protein</fullName>
    </submittedName>
</protein>
<dbReference type="PANTHER" id="PTHR38602:SF1">
    <property type="entry name" value="INNER MEMBRANE PROTEIN"/>
    <property type="match status" value="1"/>
</dbReference>
<feature type="transmembrane region" description="Helical" evidence="1">
    <location>
        <begin position="43"/>
        <end position="59"/>
    </location>
</feature>
<keyword evidence="3" id="KW-1185">Reference proteome</keyword>
<dbReference type="PANTHER" id="PTHR38602">
    <property type="entry name" value="INNER MEMBRANE PROTEIN-RELATED"/>
    <property type="match status" value="1"/>
</dbReference>
<evidence type="ECO:0000313" key="2">
    <source>
        <dbReference type="EMBL" id="MFC3638466.1"/>
    </source>
</evidence>
<dbReference type="InterPro" id="IPR019201">
    <property type="entry name" value="DUF2065"/>
</dbReference>
<evidence type="ECO:0000313" key="3">
    <source>
        <dbReference type="Proteomes" id="UP001595704"/>
    </source>
</evidence>
<evidence type="ECO:0000256" key="1">
    <source>
        <dbReference type="SAM" id="Phobius"/>
    </source>
</evidence>
<dbReference type="RefSeq" id="WP_191320150.1">
    <property type="nucleotide sequence ID" value="NZ_BNCG01000014.1"/>
</dbReference>
<dbReference type="EMBL" id="JBHRYC010000073">
    <property type="protein sequence ID" value="MFC3638466.1"/>
    <property type="molecule type" value="Genomic_DNA"/>
</dbReference>
<comment type="caution">
    <text evidence="2">The sequence shown here is derived from an EMBL/GenBank/DDBJ whole genome shotgun (WGS) entry which is preliminary data.</text>
</comment>
<dbReference type="Pfam" id="PF09838">
    <property type="entry name" value="DUF2065"/>
    <property type="match status" value="1"/>
</dbReference>
<keyword evidence="1" id="KW-1133">Transmembrane helix</keyword>
<sequence>MTDLVVALGLLLAIEGLLMACAPDFTRRMAAEVLETPGERLRMAGVVAAVAGVAIIWLCRG</sequence>